<sequence length="126" mass="14494">MQGAPMTSPPIIPETSHRMQDVAETLEGPCTPASRLTRPVHVTPVRAEETRRPADLLTVVLHMLLTLLARRLRDYGTLERREKTEKKQNCSDRFPVREKPKEYQNSKNAQKLNAERRQARQVEQAP</sequence>
<reference evidence="2 3" key="1">
    <citation type="submission" date="2023-03" db="EMBL/GenBank/DDBJ databases">
        <title>High-quality genome of Scylla paramamosain provides insights in environmental adaptation.</title>
        <authorList>
            <person name="Zhang L."/>
        </authorList>
    </citation>
    <scope>NUCLEOTIDE SEQUENCE [LARGE SCALE GENOMIC DNA]</scope>
    <source>
        <strain evidence="2">LZ_2023a</strain>
        <tissue evidence="2">Muscle</tissue>
    </source>
</reference>
<proteinExistence type="predicted"/>
<protein>
    <submittedName>
        <fullName evidence="2">Uncharacterized protein</fullName>
    </submittedName>
</protein>
<comment type="caution">
    <text evidence="2">The sequence shown here is derived from an EMBL/GenBank/DDBJ whole genome shotgun (WGS) entry which is preliminary data.</text>
</comment>
<accession>A0AAW0UEF8</accession>
<feature type="compositionally biased region" description="Basic and acidic residues" evidence="1">
    <location>
        <begin position="76"/>
        <end position="104"/>
    </location>
</feature>
<feature type="region of interest" description="Disordered" evidence="1">
    <location>
        <begin position="76"/>
        <end position="126"/>
    </location>
</feature>
<keyword evidence="3" id="KW-1185">Reference proteome</keyword>
<dbReference type="EMBL" id="JARAKH010000013">
    <property type="protein sequence ID" value="KAK8397673.1"/>
    <property type="molecule type" value="Genomic_DNA"/>
</dbReference>
<gene>
    <name evidence="2" type="ORF">O3P69_004453</name>
</gene>
<evidence type="ECO:0000313" key="2">
    <source>
        <dbReference type="EMBL" id="KAK8397673.1"/>
    </source>
</evidence>
<dbReference type="Proteomes" id="UP001487740">
    <property type="component" value="Unassembled WGS sequence"/>
</dbReference>
<evidence type="ECO:0000313" key="3">
    <source>
        <dbReference type="Proteomes" id="UP001487740"/>
    </source>
</evidence>
<dbReference type="AlphaFoldDB" id="A0AAW0UEF8"/>
<name>A0AAW0UEF8_SCYPA</name>
<organism evidence="2 3">
    <name type="scientific">Scylla paramamosain</name>
    <name type="common">Mud crab</name>
    <dbReference type="NCBI Taxonomy" id="85552"/>
    <lineage>
        <taxon>Eukaryota</taxon>
        <taxon>Metazoa</taxon>
        <taxon>Ecdysozoa</taxon>
        <taxon>Arthropoda</taxon>
        <taxon>Crustacea</taxon>
        <taxon>Multicrustacea</taxon>
        <taxon>Malacostraca</taxon>
        <taxon>Eumalacostraca</taxon>
        <taxon>Eucarida</taxon>
        <taxon>Decapoda</taxon>
        <taxon>Pleocyemata</taxon>
        <taxon>Brachyura</taxon>
        <taxon>Eubrachyura</taxon>
        <taxon>Portunoidea</taxon>
        <taxon>Portunidae</taxon>
        <taxon>Portuninae</taxon>
        <taxon>Scylla</taxon>
    </lineage>
</organism>
<evidence type="ECO:0000256" key="1">
    <source>
        <dbReference type="SAM" id="MobiDB-lite"/>
    </source>
</evidence>